<dbReference type="InterPro" id="IPR036411">
    <property type="entry name" value="TorD-like_sf"/>
</dbReference>
<dbReference type="eggNOG" id="COG3381">
    <property type="taxonomic scope" value="Bacteria"/>
</dbReference>
<dbReference type="RefSeq" id="WP_052020574.1">
    <property type="nucleotide sequence ID" value="NZ_BAVZ01000019.1"/>
</dbReference>
<sequence length="228" mass="26662">MMTMTAQSVHESAEGVRWLQGRGWMYQLLIDFLENPPSLSQMMQWQLHIVRREEVVLTESVGQLKAYIGGLKPVQLLNLCSEETAEYHRLFDSMDAVLPCVCESVYREEDHGSMLSCIQQIRKAYADCGIVFNKLDHEKDDHITLELEFMAVMGERAQDSSRFADHRLVWVDHQIDFLENHLMKWTPQLANEMQQLAQTPLYTGLARILKEFIPYDLNMLREWRKELA</sequence>
<dbReference type="OrthoDB" id="9795302at2"/>
<evidence type="ECO:0000313" key="2">
    <source>
        <dbReference type="EMBL" id="GAF10151.1"/>
    </source>
</evidence>
<organism evidence="2 3">
    <name type="scientific">Paenibacillus pini JCM 16418</name>
    <dbReference type="NCBI Taxonomy" id="1236976"/>
    <lineage>
        <taxon>Bacteria</taxon>
        <taxon>Bacillati</taxon>
        <taxon>Bacillota</taxon>
        <taxon>Bacilli</taxon>
        <taxon>Bacillales</taxon>
        <taxon>Paenibacillaceae</taxon>
        <taxon>Paenibacillus</taxon>
    </lineage>
</organism>
<accession>W7YZQ7</accession>
<keyword evidence="3" id="KW-1185">Reference proteome</keyword>
<name>W7YZQ7_9BACL</name>
<dbReference type="InterPro" id="IPR020945">
    <property type="entry name" value="DMSO/NO3_reduct_chaperone"/>
</dbReference>
<dbReference type="EMBL" id="BAVZ01000019">
    <property type="protein sequence ID" value="GAF10151.1"/>
    <property type="molecule type" value="Genomic_DNA"/>
</dbReference>
<reference evidence="2 3" key="1">
    <citation type="journal article" date="2014" name="Genome Announc.">
        <title>Draft Genome Sequence of Paenibacillus pini JCM 16418T, Isolated from the Rhizosphere of Pine Tree.</title>
        <authorList>
            <person name="Yuki M."/>
            <person name="Oshima K."/>
            <person name="Suda W."/>
            <person name="Oshida Y."/>
            <person name="Kitamura K."/>
            <person name="Iida Y."/>
            <person name="Hattori M."/>
            <person name="Ohkuma M."/>
        </authorList>
    </citation>
    <scope>NUCLEOTIDE SEQUENCE [LARGE SCALE GENOMIC DNA]</scope>
    <source>
        <strain evidence="2 3">JCM 16418</strain>
    </source>
</reference>
<dbReference type="Pfam" id="PF02613">
    <property type="entry name" value="Nitrate_red_del"/>
    <property type="match status" value="1"/>
</dbReference>
<dbReference type="PANTHER" id="PTHR34227">
    <property type="entry name" value="CHAPERONE PROTEIN YCDY"/>
    <property type="match status" value="1"/>
</dbReference>
<evidence type="ECO:0000256" key="1">
    <source>
        <dbReference type="ARBA" id="ARBA00023186"/>
    </source>
</evidence>
<dbReference type="Proteomes" id="UP000019364">
    <property type="component" value="Unassembled WGS sequence"/>
</dbReference>
<dbReference type="PANTHER" id="PTHR34227:SF1">
    <property type="entry name" value="DIMETHYL SULFOXIDE REDUCTASE CHAPERONE-RELATED"/>
    <property type="match status" value="1"/>
</dbReference>
<keyword evidence="1" id="KW-0143">Chaperone</keyword>
<gene>
    <name evidence="2" type="ORF">JCM16418_4328</name>
</gene>
<proteinExistence type="predicted"/>
<dbReference type="Gene3D" id="1.10.3480.10">
    <property type="entry name" value="TorD-like"/>
    <property type="match status" value="1"/>
</dbReference>
<dbReference type="SUPFAM" id="SSF89155">
    <property type="entry name" value="TorD-like"/>
    <property type="match status" value="1"/>
</dbReference>
<protein>
    <submittedName>
        <fullName evidence="2">Oxidoreductase</fullName>
    </submittedName>
</protein>
<dbReference type="InterPro" id="IPR050289">
    <property type="entry name" value="TorD/DmsD_chaperones"/>
</dbReference>
<dbReference type="STRING" id="1236976.JCM16418_4328"/>
<dbReference type="AlphaFoldDB" id="W7YZQ7"/>
<comment type="caution">
    <text evidence="2">The sequence shown here is derived from an EMBL/GenBank/DDBJ whole genome shotgun (WGS) entry which is preliminary data.</text>
</comment>
<evidence type="ECO:0000313" key="3">
    <source>
        <dbReference type="Proteomes" id="UP000019364"/>
    </source>
</evidence>